<sequence>MRNVIRLGDDTTHGGKVIQCSLNHFTINGIPVACEGDTCTCPIPGHNGCKIISGSPRHTVNGKRLAFDGDKTSCGAVLIATRDNFSTA</sequence>
<keyword evidence="2" id="KW-1185">Reference proteome</keyword>
<dbReference type="Proteomes" id="UP000446768">
    <property type="component" value="Unassembled WGS sequence"/>
</dbReference>
<dbReference type="CDD" id="cd14744">
    <property type="entry name" value="PAAR_CT_2"/>
    <property type="match status" value="1"/>
</dbReference>
<evidence type="ECO:0000313" key="2">
    <source>
        <dbReference type="Proteomes" id="UP000446768"/>
    </source>
</evidence>
<protein>
    <submittedName>
        <fullName evidence="1">PAAR domain-containing protein</fullName>
    </submittedName>
</protein>
<proteinExistence type="predicted"/>
<dbReference type="RefSeq" id="WP_154378337.1">
    <property type="nucleotide sequence ID" value="NZ_WKJJ01000015.1"/>
</dbReference>
<dbReference type="InterPro" id="IPR008727">
    <property type="entry name" value="PAAR_motif"/>
</dbReference>
<dbReference type="AlphaFoldDB" id="A0A7X2LV50"/>
<gene>
    <name evidence="1" type="ORF">GJ700_23160</name>
</gene>
<organism evidence="1 2">
    <name type="scientific">Pseudoduganella rivuli</name>
    <dbReference type="NCBI Taxonomy" id="2666085"/>
    <lineage>
        <taxon>Bacteria</taxon>
        <taxon>Pseudomonadati</taxon>
        <taxon>Pseudomonadota</taxon>
        <taxon>Betaproteobacteria</taxon>
        <taxon>Burkholderiales</taxon>
        <taxon>Oxalobacteraceae</taxon>
        <taxon>Telluria group</taxon>
        <taxon>Pseudoduganella</taxon>
    </lineage>
</organism>
<dbReference type="Pfam" id="PF05488">
    <property type="entry name" value="PAAR_motif"/>
    <property type="match status" value="1"/>
</dbReference>
<dbReference type="Gene3D" id="2.60.200.60">
    <property type="match status" value="1"/>
</dbReference>
<dbReference type="EMBL" id="WKJJ01000015">
    <property type="protein sequence ID" value="MRV74613.1"/>
    <property type="molecule type" value="Genomic_DNA"/>
</dbReference>
<comment type="caution">
    <text evidence="1">The sequence shown here is derived from an EMBL/GenBank/DDBJ whole genome shotgun (WGS) entry which is preliminary data.</text>
</comment>
<accession>A0A7X2LV50</accession>
<reference evidence="1 2" key="1">
    <citation type="submission" date="2019-11" db="EMBL/GenBank/DDBJ databases">
        <title>Novel species isolated from a subtropical stream in China.</title>
        <authorList>
            <person name="Lu H."/>
        </authorList>
    </citation>
    <scope>NUCLEOTIDE SEQUENCE [LARGE SCALE GENOMIC DNA]</scope>
    <source>
        <strain evidence="1 2">FT92W</strain>
    </source>
</reference>
<evidence type="ECO:0000313" key="1">
    <source>
        <dbReference type="EMBL" id="MRV74613.1"/>
    </source>
</evidence>
<name>A0A7X2LV50_9BURK</name>